<comment type="caution">
    <text evidence="1">The sequence shown here is derived from an EMBL/GenBank/DDBJ whole genome shotgun (WGS) entry which is preliminary data.</text>
</comment>
<proteinExistence type="predicted"/>
<dbReference type="Gene3D" id="3.10.450.620">
    <property type="entry name" value="JHP933, nucleotidyltransferase-like core domain"/>
    <property type="match status" value="1"/>
</dbReference>
<dbReference type="EMBL" id="BLRZ01000024">
    <property type="protein sequence ID" value="GFP29779.1"/>
    <property type="molecule type" value="Genomic_DNA"/>
</dbReference>
<sequence length="278" mass="32463">MIPLAELKIKSEQSKIDISVLERDYVISWVLKGVFDDVLLKEGLVFKGGTALRKVYFCDYRFSEDLDFTTIKPSTELGERQIRESLKDMCTKVYTQSGIELTLADFRQTRDELGEEAFLGKIQYVGPRGHRVGSPPRVKLDITFYEQVILPPNRSPLIHSYSDAVDCQVVITTYKLEEIVAEKLRSILQRQRSRDIYDLWYLLKFHKGRLSTSVIQEVFQKKCTYKKVRFQSTDDFFKPELVESHKHAWEPSMKRQVIDPPSFSEVERDLRVLLDELL</sequence>
<evidence type="ECO:0008006" key="5">
    <source>
        <dbReference type="Google" id="ProtNLM"/>
    </source>
</evidence>
<dbReference type="Proteomes" id="UP000588083">
    <property type="component" value="Unassembled WGS sequence"/>
</dbReference>
<accession>A0A6V8QEZ7</accession>
<dbReference type="Proteomes" id="UP000569018">
    <property type="component" value="Unassembled WGS sequence"/>
</dbReference>
<dbReference type="AlphaFoldDB" id="A0A6V8QEZ7"/>
<evidence type="ECO:0000313" key="3">
    <source>
        <dbReference type="Proteomes" id="UP000569018"/>
    </source>
</evidence>
<dbReference type="RefSeq" id="WP_176235277.1">
    <property type="nucleotide sequence ID" value="NZ_BLRZ01000024.1"/>
</dbReference>
<gene>
    <name evidence="1" type="ORF">HKBW3S34_00700</name>
    <name evidence="2" type="ORF">HKBW3S47_00216</name>
</gene>
<evidence type="ECO:0000313" key="1">
    <source>
        <dbReference type="EMBL" id="GFP29779.1"/>
    </source>
</evidence>
<keyword evidence="4" id="KW-1185">Reference proteome</keyword>
<name>A0A6V8QEZ7_9ACTN</name>
<dbReference type="InterPro" id="IPR014942">
    <property type="entry name" value="AbiEii"/>
</dbReference>
<evidence type="ECO:0000313" key="4">
    <source>
        <dbReference type="Proteomes" id="UP000588083"/>
    </source>
</evidence>
<protein>
    <recommendedName>
        <fullName evidence="5">Nucleotidyl transferase AbiEii toxin, Type IV TA system</fullName>
    </recommendedName>
</protein>
<organism evidence="1 4">
    <name type="scientific">Candidatus Hakubella thermalkaliphila</name>
    <dbReference type="NCBI Taxonomy" id="2754717"/>
    <lineage>
        <taxon>Bacteria</taxon>
        <taxon>Bacillati</taxon>
        <taxon>Actinomycetota</taxon>
        <taxon>Actinomycetota incertae sedis</taxon>
        <taxon>Candidatus Hakubellales</taxon>
        <taxon>Candidatus Hakubellaceae</taxon>
        <taxon>Candidatus Hakubella</taxon>
    </lineage>
</organism>
<reference evidence="3 4" key="1">
    <citation type="journal article" date="2020" name="Front. Microbiol.">
        <title>Single-cell genomics of novel Actinobacteria with the Wood-Ljungdahl pathway discovered in a serpentinizing system.</title>
        <authorList>
            <person name="Merino N."/>
            <person name="Kawai M."/>
            <person name="Boyd E.S."/>
            <person name="Colman D.R."/>
            <person name="McGlynn S.E."/>
            <person name="Nealson K.H."/>
            <person name="Kurokawa K."/>
            <person name="Hongoh Y."/>
        </authorList>
    </citation>
    <scope>NUCLEOTIDE SEQUENCE [LARGE SCALE GENOMIC DNA]</scope>
    <source>
        <strain evidence="1 4">S34</strain>
        <strain evidence="2 3">S47</strain>
    </source>
</reference>
<dbReference type="EMBL" id="BLSD01000006">
    <property type="protein sequence ID" value="GFP38515.1"/>
    <property type="molecule type" value="Genomic_DNA"/>
</dbReference>
<evidence type="ECO:0000313" key="2">
    <source>
        <dbReference type="EMBL" id="GFP38515.1"/>
    </source>
</evidence>
<dbReference type="Pfam" id="PF08843">
    <property type="entry name" value="AbiEii"/>
    <property type="match status" value="1"/>
</dbReference>